<sequence length="136" mass="15933">MSKSKKKRIRSAPKKDLDQKEQHIIELAKIAWAKTQRELFFPPLDSPNFIFDYSNLEGFYIDPQDKWQITMNLANTPIFIEDIDYINYFRAITLHEVSHYQIIPYDGLINAKLLKAAIKYVNENFAPTIVNVLLTN</sequence>
<gene>
    <name evidence="1" type="ORF">S12H4_10694</name>
</gene>
<protein>
    <submittedName>
        <fullName evidence="1">Uncharacterized protein</fullName>
    </submittedName>
</protein>
<feature type="non-terminal residue" evidence="1">
    <location>
        <position position="136"/>
    </location>
</feature>
<accession>X1QA70</accession>
<dbReference type="AlphaFoldDB" id="X1QA70"/>
<proteinExistence type="predicted"/>
<organism evidence="1">
    <name type="scientific">marine sediment metagenome</name>
    <dbReference type="NCBI Taxonomy" id="412755"/>
    <lineage>
        <taxon>unclassified sequences</taxon>
        <taxon>metagenomes</taxon>
        <taxon>ecological metagenomes</taxon>
    </lineage>
</organism>
<reference evidence="1" key="1">
    <citation type="journal article" date="2014" name="Front. Microbiol.">
        <title>High frequency of phylogenetically diverse reductive dehalogenase-homologous genes in deep subseafloor sedimentary metagenomes.</title>
        <authorList>
            <person name="Kawai M."/>
            <person name="Futagami T."/>
            <person name="Toyoda A."/>
            <person name="Takaki Y."/>
            <person name="Nishi S."/>
            <person name="Hori S."/>
            <person name="Arai W."/>
            <person name="Tsubouchi T."/>
            <person name="Morono Y."/>
            <person name="Uchiyama I."/>
            <person name="Ito T."/>
            <person name="Fujiyama A."/>
            <person name="Inagaki F."/>
            <person name="Takami H."/>
        </authorList>
    </citation>
    <scope>NUCLEOTIDE SEQUENCE</scope>
    <source>
        <strain evidence="1">Expedition CK06-06</strain>
    </source>
</reference>
<comment type="caution">
    <text evidence="1">The sequence shown here is derived from an EMBL/GenBank/DDBJ whole genome shotgun (WGS) entry which is preliminary data.</text>
</comment>
<dbReference type="EMBL" id="BARW01004628">
    <property type="protein sequence ID" value="GAI65108.1"/>
    <property type="molecule type" value="Genomic_DNA"/>
</dbReference>
<evidence type="ECO:0000313" key="1">
    <source>
        <dbReference type="EMBL" id="GAI65108.1"/>
    </source>
</evidence>
<name>X1QA70_9ZZZZ</name>